<protein>
    <submittedName>
        <fullName evidence="3">Metallo-dependent protein</fullName>
    </submittedName>
</protein>
<sequence>MRVLALSDVHTDHKQNQQWVEELSSTDFLHDVLVVAGDISDQLHQLRATLISLREKFLEVFFCPGNHDLWHKRDERLNGVVSAHSIDRLQGLLQLCCEIGVKTEPAEVNGVWICPIFSWYHSDFDREPDIPGAYDITKVMSDFSMCEWPEGLSPLDDSLARHFDALNDPAVSNLAAELRRQRREGRRPPVITFSHFLPLQELLPEKRMLFHPNLAKACGSDWILPRIRELSPLVHVFGHTHFNWDAEIDGVRYIQRPLGYPRVSPTVFLPVPPSLSASTPPPSSARTFPRSVRRSTRSDSLRLSLPPSSSLSLLSFLSHCLFLSLYVFPVTFSFLSFFSHSFSLSLSLCVFSLTLSLS</sequence>
<dbReference type="Gene3D" id="3.60.21.10">
    <property type="match status" value="1"/>
</dbReference>
<feature type="region of interest" description="Disordered" evidence="1">
    <location>
        <begin position="274"/>
        <end position="293"/>
    </location>
</feature>
<dbReference type="InterPro" id="IPR029052">
    <property type="entry name" value="Metallo-depent_PP-like"/>
</dbReference>
<evidence type="ECO:0000313" key="3">
    <source>
        <dbReference type="EMBL" id="JAC59580.1"/>
    </source>
</evidence>
<dbReference type="Pfam" id="PF00149">
    <property type="entry name" value="Metallophos"/>
    <property type="match status" value="1"/>
</dbReference>
<dbReference type="AlphaFoldDB" id="A0A061QMD5"/>
<feature type="compositionally biased region" description="Low complexity" evidence="1">
    <location>
        <begin position="274"/>
        <end position="290"/>
    </location>
</feature>
<dbReference type="SUPFAM" id="SSF56300">
    <property type="entry name" value="Metallo-dependent phosphatases"/>
    <property type="match status" value="1"/>
</dbReference>
<dbReference type="GO" id="GO:0016787">
    <property type="term" value="F:hydrolase activity"/>
    <property type="evidence" value="ECO:0007669"/>
    <property type="project" value="InterPro"/>
</dbReference>
<evidence type="ECO:0000259" key="2">
    <source>
        <dbReference type="Pfam" id="PF00149"/>
    </source>
</evidence>
<name>A0A061QMD5_9CHLO</name>
<gene>
    <name evidence="3" type="ORF">TSPGSL018_31090</name>
</gene>
<organism evidence="3">
    <name type="scientific">Tetraselmis sp. GSL018</name>
    <dbReference type="NCBI Taxonomy" id="582737"/>
    <lineage>
        <taxon>Eukaryota</taxon>
        <taxon>Viridiplantae</taxon>
        <taxon>Chlorophyta</taxon>
        <taxon>core chlorophytes</taxon>
        <taxon>Chlorodendrophyceae</taxon>
        <taxon>Chlorodendrales</taxon>
        <taxon>Chlorodendraceae</taxon>
        <taxon>Tetraselmis</taxon>
    </lineage>
</organism>
<dbReference type="InterPro" id="IPR052963">
    <property type="entry name" value="Pantetheine_PDE"/>
</dbReference>
<evidence type="ECO:0000256" key="1">
    <source>
        <dbReference type="SAM" id="MobiDB-lite"/>
    </source>
</evidence>
<dbReference type="InterPro" id="IPR004843">
    <property type="entry name" value="Calcineurin-like_PHP"/>
</dbReference>
<dbReference type="PANTHER" id="PTHR36492">
    <property type="match status" value="1"/>
</dbReference>
<reference evidence="3" key="1">
    <citation type="submission" date="2014-05" db="EMBL/GenBank/DDBJ databases">
        <title>The transcriptome of the halophilic microalga Tetraselmis sp. GSL018 isolated from the Great Salt Lake, Utah.</title>
        <authorList>
            <person name="Jinkerson R.E."/>
            <person name="D'Adamo S."/>
            <person name="Posewitz M.C."/>
        </authorList>
    </citation>
    <scope>NUCLEOTIDE SEQUENCE</scope>
    <source>
        <strain evidence="3">GSL018</strain>
    </source>
</reference>
<accession>A0A061QMD5</accession>
<proteinExistence type="predicted"/>
<dbReference type="EMBL" id="GBEZ01027770">
    <property type="protein sequence ID" value="JAC59580.1"/>
    <property type="molecule type" value="Transcribed_RNA"/>
</dbReference>
<feature type="non-terminal residue" evidence="3">
    <location>
        <position position="358"/>
    </location>
</feature>
<feature type="domain" description="Calcineurin-like phosphoesterase" evidence="2">
    <location>
        <begin position="1"/>
        <end position="241"/>
    </location>
</feature>
<dbReference type="PANTHER" id="PTHR36492:SF2">
    <property type="entry name" value="[ACYL-CARRIER-PROTEIN] PHOSPHODIESTERASE PPTH"/>
    <property type="match status" value="1"/>
</dbReference>